<keyword evidence="3" id="KW-0472">Membrane</keyword>
<keyword evidence="7" id="KW-1185">Reference proteome</keyword>
<feature type="compositionally biased region" description="Polar residues" evidence="2">
    <location>
        <begin position="687"/>
        <end position="697"/>
    </location>
</feature>
<feature type="compositionally biased region" description="Basic and acidic residues" evidence="2">
    <location>
        <begin position="390"/>
        <end position="402"/>
    </location>
</feature>
<name>A0AA88LPP1_CHASR</name>
<dbReference type="InterPro" id="IPR000742">
    <property type="entry name" value="EGF"/>
</dbReference>
<feature type="region of interest" description="Disordered" evidence="2">
    <location>
        <begin position="435"/>
        <end position="508"/>
    </location>
</feature>
<comment type="caution">
    <text evidence="1">Lacks conserved residue(s) required for the propagation of feature annotation.</text>
</comment>
<dbReference type="Proteomes" id="UP001187415">
    <property type="component" value="Unassembled WGS sequence"/>
</dbReference>
<proteinExistence type="predicted"/>
<feature type="signal peptide" evidence="4">
    <location>
        <begin position="1"/>
        <end position="19"/>
    </location>
</feature>
<feature type="compositionally biased region" description="Polar residues" evidence="2">
    <location>
        <begin position="717"/>
        <end position="728"/>
    </location>
</feature>
<keyword evidence="1" id="KW-0245">EGF-like domain</keyword>
<evidence type="ECO:0000256" key="3">
    <source>
        <dbReference type="SAM" id="Phobius"/>
    </source>
</evidence>
<organism evidence="6 7">
    <name type="scientific">Channa striata</name>
    <name type="common">Snakehead murrel</name>
    <name type="synonym">Ophicephalus striatus</name>
    <dbReference type="NCBI Taxonomy" id="64152"/>
    <lineage>
        <taxon>Eukaryota</taxon>
        <taxon>Metazoa</taxon>
        <taxon>Chordata</taxon>
        <taxon>Craniata</taxon>
        <taxon>Vertebrata</taxon>
        <taxon>Euteleostomi</taxon>
        <taxon>Actinopterygii</taxon>
        <taxon>Neopterygii</taxon>
        <taxon>Teleostei</taxon>
        <taxon>Neoteleostei</taxon>
        <taxon>Acanthomorphata</taxon>
        <taxon>Anabantaria</taxon>
        <taxon>Anabantiformes</taxon>
        <taxon>Channoidei</taxon>
        <taxon>Channidae</taxon>
        <taxon>Channa</taxon>
    </lineage>
</organism>
<accession>A0AA88LPP1</accession>
<evidence type="ECO:0000313" key="6">
    <source>
        <dbReference type="EMBL" id="KAK2817307.1"/>
    </source>
</evidence>
<feature type="compositionally biased region" description="Polar residues" evidence="2">
    <location>
        <begin position="475"/>
        <end position="508"/>
    </location>
</feature>
<feature type="compositionally biased region" description="Polar residues" evidence="2">
    <location>
        <begin position="437"/>
        <end position="467"/>
    </location>
</feature>
<sequence length="1123" mass="122411">MQLHVCLLLFIITADKTLALWQNRCGGNVSLDQKPAGHIKQQSDKNLSLCTWSIDIPLGGKVWLKLKDFEGASNISVRCFWTGEDQDLVLENGKTTLLSGCARDKATLTWTGAQHSSGTIRLSYYVQEDERNSSVDRATHHPDRDLIRRSETGIRFTRTVPLSQEVLGGTDWVKDHLHQGLQRRSRTLSVSGSSSQDQRLLHPTSPLQGLSVAGKTDRETLPLPEEGQHNGVDTSGATHLTDSPISATERTHPYFHTQHTLSTDTSNTETNFSHKPDHTQMALTDASNSNTTAAIEKPKDTVTHSHRRATTQAPPTVSSFSIPPFTSSPPELHSRTNWESGPMSHVNAYGAAVGERQQANARRSQESTSTVNSDLNSAVTSDPLTSLTERPQDVSSRVHTDSEAATSTTSSLGPSGSHLPTTHITELHTVAAASFRPSLSPTDSFESTTSEVTGQTAASQTSRPSDSTMKHRDPTSSTQVQTDPPQNTESLTTSTPVAHTSTKSAQTNAMNAHTGNAVSSSSGFAKADDQTSSFTSLPFATRAALTLGHVVHKSADTGTTSKTDTLPPTHTLGHKNPSTNSQTPLRPLMTHTPPPFSSPTIGSAANTPLIDHKTMTVPFQTPTTKSTPAHTQTHVSLQTSPTYEQPRTYIATTQIPLLSFTTSAKSSSEVNTQVKVVNEHESWQWFPGSTTTHTPTAGPSPPSWTTTHPSQGHHLTLSPSALTSAPTWSSTASQTPKIYIVPDQPAAIKVESFELLLQIIVESRSALDAGLEKDTAAWVEPYLQKAPGFSRLLAVGSSGHAVQSLVEFKTIGALQWLSMTEPKSLLERTGLAQAVREARSFRSSKITNVTLGGVQVGVCDWLLECPPGYKCISQLGTANYSCSSLCRFDYCHHHGICTHHPGQRPVCRCLVGEDFWYMGQRCDLKMTRARLIGGCLAILISMVTVVGILAYVAVRRYRAILIQAKVDQTRSSYRRFNHFDELSGRFWLRSWAGSADSLDNPAFTRSDELLHLRALDRPCCYHDDTLSLASTCPSHGLRINTIYPHSSQYAWRGSEMSMGDGVLDSGKASDLSVCSWPVEPIQWTPFPLLQQMASHRTPAVRMSRPRSYCEGMELVDLEKSWTA</sequence>
<feature type="compositionally biased region" description="Low complexity" evidence="2">
    <location>
        <begin position="314"/>
        <end position="330"/>
    </location>
</feature>
<protein>
    <recommendedName>
        <fullName evidence="5">EGF-like domain-containing protein</fullName>
    </recommendedName>
</protein>
<feature type="region of interest" description="Disordered" evidence="2">
    <location>
        <begin position="685"/>
        <end position="728"/>
    </location>
</feature>
<evidence type="ECO:0000259" key="5">
    <source>
        <dbReference type="PROSITE" id="PS50026"/>
    </source>
</evidence>
<feature type="region of interest" description="Disordered" evidence="2">
    <location>
        <begin position="555"/>
        <end position="582"/>
    </location>
</feature>
<feature type="region of interest" description="Disordered" evidence="2">
    <location>
        <begin position="296"/>
        <end position="421"/>
    </location>
</feature>
<feature type="compositionally biased region" description="Low complexity" evidence="2">
    <location>
        <begin position="403"/>
        <end position="421"/>
    </location>
</feature>
<evidence type="ECO:0000256" key="4">
    <source>
        <dbReference type="SAM" id="SignalP"/>
    </source>
</evidence>
<keyword evidence="3" id="KW-1133">Transmembrane helix</keyword>
<feature type="region of interest" description="Disordered" evidence="2">
    <location>
        <begin position="621"/>
        <end position="641"/>
    </location>
</feature>
<feature type="compositionally biased region" description="Polar residues" evidence="2">
    <location>
        <begin position="357"/>
        <end position="389"/>
    </location>
</feature>
<evidence type="ECO:0000256" key="1">
    <source>
        <dbReference type="PROSITE-ProRule" id="PRU00076"/>
    </source>
</evidence>
<evidence type="ECO:0000313" key="7">
    <source>
        <dbReference type="Proteomes" id="UP001187415"/>
    </source>
</evidence>
<feature type="compositionally biased region" description="Polar residues" evidence="2">
    <location>
        <begin position="556"/>
        <end position="568"/>
    </location>
</feature>
<feature type="transmembrane region" description="Helical" evidence="3">
    <location>
        <begin position="931"/>
        <end position="954"/>
    </location>
</feature>
<evidence type="ECO:0000256" key="2">
    <source>
        <dbReference type="SAM" id="MobiDB-lite"/>
    </source>
</evidence>
<keyword evidence="3" id="KW-0812">Transmembrane</keyword>
<feature type="domain" description="EGF-like" evidence="5">
    <location>
        <begin position="883"/>
        <end position="923"/>
    </location>
</feature>
<reference evidence="6" key="1">
    <citation type="submission" date="2023-07" db="EMBL/GenBank/DDBJ databases">
        <title>Chromosome-level Genome Assembly of Striped Snakehead (Channa striata).</title>
        <authorList>
            <person name="Liu H."/>
        </authorList>
    </citation>
    <scope>NUCLEOTIDE SEQUENCE</scope>
    <source>
        <strain evidence="6">Gz</strain>
        <tissue evidence="6">Muscle</tissue>
    </source>
</reference>
<keyword evidence="4" id="KW-0732">Signal</keyword>
<feature type="region of interest" description="Disordered" evidence="2">
    <location>
        <begin position="183"/>
        <end position="213"/>
    </location>
</feature>
<dbReference type="AlphaFoldDB" id="A0AA88LPP1"/>
<feature type="chain" id="PRO_5041740422" description="EGF-like domain-containing protein" evidence="4">
    <location>
        <begin position="20"/>
        <end position="1123"/>
    </location>
</feature>
<dbReference type="PROSITE" id="PS50026">
    <property type="entry name" value="EGF_3"/>
    <property type="match status" value="1"/>
</dbReference>
<dbReference type="EMBL" id="JAUPFM010000021">
    <property type="protein sequence ID" value="KAK2817307.1"/>
    <property type="molecule type" value="Genomic_DNA"/>
</dbReference>
<comment type="caution">
    <text evidence="6">The sequence shown here is derived from an EMBL/GenBank/DDBJ whole genome shotgun (WGS) entry which is preliminary data.</text>
</comment>
<gene>
    <name evidence="6" type="ORF">Q5P01_025498</name>
</gene>